<evidence type="ECO:0000313" key="1">
    <source>
        <dbReference type="EMBL" id="MFC6145659.1"/>
    </source>
</evidence>
<evidence type="ECO:0008006" key="3">
    <source>
        <dbReference type="Google" id="ProtNLM"/>
    </source>
</evidence>
<proteinExistence type="predicted"/>
<accession>A0ABW1QAI8</accession>
<dbReference type="RefSeq" id="WP_376999508.1">
    <property type="nucleotide sequence ID" value="NZ_JBHSQE010000001.1"/>
</dbReference>
<evidence type="ECO:0000313" key="2">
    <source>
        <dbReference type="Proteomes" id="UP001596244"/>
    </source>
</evidence>
<comment type="caution">
    <text evidence="1">The sequence shown here is derived from an EMBL/GenBank/DDBJ whole genome shotgun (WGS) entry which is preliminary data.</text>
</comment>
<dbReference type="EMBL" id="JBHSQE010000001">
    <property type="protein sequence ID" value="MFC6145659.1"/>
    <property type="molecule type" value="Genomic_DNA"/>
</dbReference>
<protein>
    <recommendedName>
        <fullName evidence="3">PPE family domain-containing protein</fullName>
    </recommendedName>
</protein>
<organism evidence="1 2">
    <name type="scientific">Corynebacterium nasicanis</name>
    <dbReference type="NCBI Taxonomy" id="1448267"/>
    <lineage>
        <taxon>Bacteria</taxon>
        <taxon>Bacillati</taxon>
        <taxon>Actinomycetota</taxon>
        <taxon>Actinomycetes</taxon>
        <taxon>Mycobacteriales</taxon>
        <taxon>Corynebacteriaceae</taxon>
        <taxon>Corynebacterium</taxon>
    </lineage>
</organism>
<dbReference type="Proteomes" id="UP001596244">
    <property type="component" value="Unassembled WGS sequence"/>
</dbReference>
<sequence length="541" mass="52854">MEISIDHDSISDGVNKLEAIGKNAREVARKALQNSLNASFSGVSGLDQLGGNHGGVINGGPGSAITVMQSYAEQVEWLSGALAASYQALTGQNALVARGMDIADEGGVVGDDGVSFPPRPQPRFESFSFTPPVVAPAASLNQLNMDFSATRIGELVQASQMWHRMSGDVASIAGDLEAVAADLGSRNHGEVIETAIGKVAEVARAGETFASNSSVMAQSVEAVNIVQQQGALTVALAMPAINAIPDPVARAAAEQAFLQSFPVSYTPAVATGVPPIRNLMVMDPSADGGGEVALGMGPVEGNGAKHNASGLRPAGAPLEALASLQRALGTGDFGTVQAGVNELAAVNGAPLQPLMQGADVGTAAASTGMLTAPPSIGAMGASPTAATPGTGLMPPMLAAGVPGGLGQTGTGAAGHGRSPSLSGMVGAPIAGLATGPGAGRLGGITSGTGMPGSGISAAPGPVANAAPGAGVAAGGASKSGGASGTRGMMPMMGAPMAGQAPGKQAKVKSVTSAVEEEVNVAALLGERPAVVPGVIGAWARG</sequence>
<reference evidence="2" key="1">
    <citation type="journal article" date="2019" name="Int. J. Syst. Evol. Microbiol.">
        <title>The Global Catalogue of Microorganisms (GCM) 10K type strain sequencing project: providing services to taxonomists for standard genome sequencing and annotation.</title>
        <authorList>
            <consortium name="The Broad Institute Genomics Platform"/>
            <consortium name="The Broad Institute Genome Sequencing Center for Infectious Disease"/>
            <person name="Wu L."/>
            <person name="Ma J."/>
        </authorList>
    </citation>
    <scope>NUCLEOTIDE SEQUENCE [LARGE SCALE GENOMIC DNA]</scope>
    <source>
        <strain evidence="2">CCUG 51943</strain>
    </source>
</reference>
<keyword evidence="2" id="KW-1185">Reference proteome</keyword>
<name>A0ABW1QAI8_9CORY</name>
<gene>
    <name evidence="1" type="ORF">ACFPUZ_02385</name>
</gene>